<dbReference type="AlphaFoldDB" id="A0A1D2M3C8"/>
<gene>
    <name evidence="1" type="ORF">Ocin01_19208</name>
</gene>
<keyword evidence="2" id="KW-1185">Reference proteome</keyword>
<name>A0A1D2M3C8_ORCCI</name>
<organism evidence="1 2">
    <name type="scientific">Orchesella cincta</name>
    <name type="common">Springtail</name>
    <name type="synonym">Podura cincta</name>
    <dbReference type="NCBI Taxonomy" id="48709"/>
    <lineage>
        <taxon>Eukaryota</taxon>
        <taxon>Metazoa</taxon>
        <taxon>Ecdysozoa</taxon>
        <taxon>Arthropoda</taxon>
        <taxon>Hexapoda</taxon>
        <taxon>Collembola</taxon>
        <taxon>Entomobryomorpha</taxon>
        <taxon>Entomobryoidea</taxon>
        <taxon>Orchesellidae</taxon>
        <taxon>Orchesellinae</taxon>
        <taxon>Orchesella</taxon>
    </lineage>
</organism>
<proteinExistence type="predicted"/>
<dbReference type="Proteomes" id="UP000094527">
    <property type="component" value="Unassembled WGS sequence"/>
</dbReference>
<dbReference type="EMBL" id="LJIJ01005219">
    <property type="protein sequence ID" value="ODM87473.1"/>
    <property type="molecule type" value="Genomic_DNA"/>
</dbReference>
<sequence>MEGKAASTAYSDDGDVVVIEKINYKFQQVYTATWDIREFKKYFHIHLENSSKDGTELCPIQTGEKIGLPCKWIAGLYIYPLEEDANNNDPKADSNFNIRISMRLVDAPRCARSLFQLISSDKGIMVFSPNSLAFVRCNCRKSILWKWNSNGASGTCFSTWRVHFAVPLSNMLQGPLDWGLSAGALDLCVTHADQKLARKEAKLTKEINQTCIMHGITGIAFSDHNDECFMQ</sequence>
<accession>A0A1D2M3C8</accession>
<comment type="caution">
    <text evidence="1">The sequence shown here is derived from an EMBL/GenBank/DDBJ whole genome shotgun (WGS) entry which is preliminary data.</text>
</comment>
<protein>
    <submittedName>
        <fullName evidence="1">Uncharacterized protein</fullName>
    </submittedName>
</protein>
<evidence type="ECO:0000313" key="1">
    <source>
        <dbReference type="EMBL" id="ODM87473.1"/>
    </source>
</evidence>
<reference evidence="1 2" key="1">
    <citation type="journal article" date="2016" name="Genome Biol. Evol.">
        <title>Gene Family Evolution Reflects Adaptation to Soil Environmental Stressors in the Genome of the Collembolan Orchesella cincta.</title>
        <authorList>
            <person name="Faddeeva-Vakhrusheva A."/>
            <person name="Derks M.F."/>
            <person name="Anvar S.Y."/>
            <person name="Agamennone V."/>
            <person name="Suring W."/>
            <person name="Smit S."/>
            <person name="van Straalen N.M."/>
            <person name="Roelofs D."/>
        </authorList>
    </citation>
    <scope>NUCLEOTIDE SEQUENCE [LARGE SCALE GENOMIC DNA]</scope>
    <source>
        <tissue evidence="1">Mixed pool</tissue>
    </source>
</reference>
<evidence type="ECO:0000313" key="2">
    <source>
        <dbReference type="Proteomes" id="UP000094527"/>
    </source>
</evidence>